<reference evidence="4 6" key="3">
    <citation type="submission" date="2019-04" db="EMBL/GenBank/DDBJ databases">
        <authorList>
            <person name="Seth-Smith MB H."/>
            <person name="Seth-Smith H."/>
        </authorList>
    </citation>
    <scope>NUCLEOTIDE SEQUENCE [LARGE SCALE GENOMIC DNA]</scope>
    <source>
        <strain evidence="4">USB-603019</strain>
    </source>
</reference>
<dbReference type="Proteomes" id="UP000324288">
    <property type="component" value="Chromosome"/>
</dbReference>
<evidence type="ECO:0000256" key="1">
    <source>
        <dbReference type="SAM" id="MobiDB-lite"/>
    </source>
</evidence>
<feature type="region of interest" description="Disordered" evidence="1">
    <location>
        <begin position="201"/>
        <end position="224"/>
    </location>
</feature>
<dbReference type="Proteomes" id="UP000068137">
    <property type="component" value="Chromosome"/>
</dbReference>
<reference evidence="3" key="2">
    <citation type="journal article" date="2016" name="Int. J. Syst. Evol. Microbiol.">
        <title>Lawsonella clevelandensis gen. nov., sp. nov., a new member of the suborder Corynebacterineae isolated from human abscesses.</title>
        <authorList>
            <person name="Bell M.E."/>
            <person name="Bernard K.A."/>
            <person name="Harrington S.M."/>
            <person name="Patel N.B."/>
            <person name="Tucker T.A."/>
            <person name="Metcalfe M.G."/>
            <person name="McQuiston J.R."/>
        </authorList>
    </citation>
    <scope>NUCLEOTIDE SEQUENCE</scope>
    <source>
        <strain evidence="3">X1698</strain>
    </source>
</reference>
<keyword evidence="2" id="KW-1133">Transmembrane helix</keyword>
<feature type="compositionally biased region" description="Polar residues" evidence="1">
    <location>
        <begin position="213"/>
        <end position="224"/>
    </location>
</feature>
<name>A0A0M3TB74_9ACTN</name>
<evidence type="ECO:0000256" key="2">
    <source>
        <dbReference type="SAM" id="Phobius"/>
    </source>
</evidence>
<evidence type="ECO:0000313" key="5">
    <source>
        <dbReference type="Proteomes" id="UP000068137"/>
    </source>
</evidence>
<dbReference type="GeneID" id="84894022"/>
<proteinExistence type="predicted"/>
<gene>
    <name evidence="3" type="ORF">AL705_00025</name>
    <name evidence="4" type="ORF">LC603019_00005</name>
</gene>
<dbReference type="AlphaFoldDB" id="A0A0M3TB74"/>
<dbReference type="STRING" id="1528099.AL705_00025"/>
<evidence type="ECO:0000313" key="4">
    <source>
        <dbReference type="EMBL" id="VHN99413.1"/>
    </source>
</evidence>
<dbReference type="EMBL" id="LR584267">
    <property type="protein sequence ID" value="VHN99413.1"/>
    <property type="molecule type" value="Genomic_DNA"/>
</dbReference>
<sequence length="224" mass="24098">MSLESSRHRSENRPRKFLAGWIIAAVLVVLVVIAAAVGWTFAHKSIDASRTRDAVQDCSAGYLTVEIWAPPGVQESLTELITSYQAMLPSDGGLCASFSISAQQSGEAAAALMKRAPYVPGVWIASLSDIRKVEKKHPSLVVTKPEKMKGTSFYSVSLDLAQNDPANLDETSAEHTAEATQAAIAVDSYLQQNELHFAETTTVAPVKKPRPATYTNPAEKTPTA</sequence>
<keyword evidence="6" id="KW-1185">Reference proteome</keyword>
<dbReference type="RefSeq" id="WP_053961264.1">
    <property type="nucleotide sequence ID" value="NZ_CP009312.1"/>
</dbReference>
<dbReference type="KEGG" id="cbq:AL705_00025"/>
<dbReference type="EMBL" id="CP012390">
    <property type="protein sequence ID" value="ALE18390.1"/>
    <property type="molecule type" value="Genomic_DNA"/>
</dbReference>
<keyword evidence="2" id="KW-0472">Membrane</keyword>
<organism evidence="3 5">
    <name type="scientific">Lawsonella clevelandensis</name>
    <dbReference type="NCBI Taxonomy" id="1528099"/>
    <lineage>
        <taxon>Bacteria</taxon>
        <taxon>Bacillati</taxon>
        <taxon>Actinomycetota</taxon>
        <taxon>Actinomycetes</taxon>
        <taxon>Mycobacteriales</taxon>
        <taxon>Lawsonellaceae</taxon>
        <taxon>Lawsonella</taxon>
    </lineage>
</organism>
<keyword evidence="2" id="KW-0812">Transmembrane</keyword>
<reference evidence="3 5" key="1">
    <citation type="journal article" date="2015" name="Genome Announc.">
        <title>Complete Genome Sequences for Two Strains of a Novel Fastidious, Partially Acid-Fast, Gram-Positive Corynebacterineae Bacterium, Derived from Human Clinical Samples.</title>
        <authorList>
            <person name="Nicholson A.C."/>
            <person name="Bell M."/>
            <person name="Humrighouse B.W."/>
            <person name="McQuiston J.R."/>
        </authorList>
    </citation>
    <scope>NUCLEOTIDE SEQUENCE [LARGE SCALE GENOMIC DNA]</scope>
    <source>
        <strain evidence="3 5">X1698</strain>
    </source>
</reference>
<protein>
    <submittedName>
        <fullName evidence="3">Uncharacterized protein</fullName>
    </submittedName>
</protein>
<evidence type="ECO:0000313" key="6">
    <source>
        <dbReference type="Proteomes" id="UP000324288"/>
    </source>
</evidence>
<evidence type="ECO:0000313" key="3">
    <source>
        <dbReference type="EMBL" id="ALE18390.1"/>
    </source>
</evidence>
<feature type="transmembrane region" description="Helical" evidence="2">
    <location>
        <begin position="21"/>
        <end position="42"/>
    </location>
</feature>
<accession>A0A0M3TB74</accession>